<name>A0ABX9IMZ5_9FLAO</name>
<reference evidence="3 4" key="1">
    <citation type="journal article" date="2010" name="Syst. Appl. Microbiol.">
        <title>Four new species of Chryseobacterium from the rhizosphere of coastal sand dune plants, Chryseobacterium elymi sp. nov., Chryseobacterium hagamense sp. nov., Chryseobacterium lathyri sp. nov. and Chryseobacterium rhizosphaerae sp. nov.</title>
        <authorList>
            <person name="Cho S.H."/>
            <person name="Lee K.S."/>
            <person name="Shin D.S."/>
            <person name="Han J.H."/>
            <person name="Park K.S."/>
            <person name="Lee C.H."/>
            <person name="Park K.H."/>
            <person name="Kim S.B."/>
        </authorList>
    </citation>
    <scope>NUCLEOTIDE SEQUENCE [LARGE SCALE GENOMIC DNA]</scope>
    <source>
        <strain evidence="3 4">KCTC 22548</strain>
    </source>
</reference>
<accession>A0ABX9IMZ5</accession>
<evidence type="ECO:0000256" key="1">
    <source>
        <dbReference type="SAM" id="MobiDB-lite"/>
    </source>
</evidence>
<feature type="region of interest" description="Disordered" evidence="1">
    <location>
        <begin position="91"/>
        <end position="113"/>
    </location>
</feature>
<dbReference type="RefSeq" id="WP_047486699.1">
    <property type="nucleotide sequence ID" value="NZ_BJYH01000005.1"/>
</dbReference>
<keyword evidence="2" id="KW-0732">Signal</keyword>
<dbReference type="EMBL" id="QNUF01000005">
    <property type="protein sequence ID" value="REC76861.1"/>
    <property type="molecule type" value="Genomic_DNA"/>
</dbReference>
<organism evidence="3 4">
    <name type="scientific">Chryseobacterium rhizosphaerae</name>
    <dbReference type="NCBI Taxonomy" id="395937"/>
    <lineage>
        <taxon>Bacteria</taxon>
        <taxon>Pseudomonadati</taxon>
        <taxon>Bacteroidota</taxon>
        <taxon>Flavobacteriia</taxon>
        <taxon>Flavobacteriales</taxon>
        <taxon>Weeksellaceae</taxon>
        <taxon>Chryseobacterium group</taxon>
        <taxon>Chryseobacterium</taxon>
    </lineage>
</organism>
<feature type="compositionally biased region" description="Polar residues" evidence="1">
    <location>
        <begin position="98"/>
        <end position="107"/>
    </location>
</feature>
<evidence type="ECO:0000313" key="4">
    <source>
        <dbReference type="Proteomes" id="UP000256491"/>
    </source>
</evidence>
<sequence length="113" mass="12348">MINKTKTIILLAFTWGSFVSAQIGIKTDNLNPSVDLELGSADKALILNRVANTNTVSNPANGMLIYDMSEDCVKVYQADKWSKCIWNNPLNPLHKSPNPGTGSSVVQESILKK</sequence>
<proteinExistence type="predicted"/>
<gene>
    <name evidence="3" type="ORF">DRF57_05580</name>
</gene>
<keyword evidence="4" id="KW-1185">Reference proteome</keyword>
<protein>
    <submittedName>
        <fullName evidence="3">Uncharacterized protein</fullName>
    </submittedName>
</protein>
<comment type="caution">
    <text evidence="3">The sequence shown here is derived from an EMBL/GenBank/DDBJ whole genome shotgun (WGS) entry which is preliminary data.</text>
</comment>
<evidence type="ECO:0000313" key="3">
    <source>
        <dbReference type="EMBL" id="REC76861.1"/>
    </source>
</evidence>
<evidence type="ECO:0000256" key="2">
    <source>
        <dbReference type="SAM" id="SignalP"/>
    </source>
</evidence>
<feature type="signal peptide" evidence="2">
    <location>
        <begin position="1"/>
        <end position="21"/>
    </location>
</feature>
<dbReference type="Proteomes" id="UP000256491">
    <property type="component" value="Unassembled WGS sequence"/>
</dbReference>
<feature type="chain" id="PRO_5045620363" evidence="2">
    <location>
        <begin position="22"/>
        <end position="113"/>
    </location>
</feature>